<feature type="signal peptide" evidence="1">
    <location>
        <begin position="1"/>
        <end position="28"/>
    </location>
</feature>
<reference evidence="2 3" key="1">
    <citation type="submission" date="2016-11" db="EMBL/GenBank/DDBJ databases">
        <title>Genome sequencing of Zhihengliuella aestuarii B18 antagonistic to Plasmodiophora brassicae.</title>
        <authorList>
            <person name="Luo Y."/>
        </authorList>
    </citation>
    <scope>NUCLEOTIDE SEQUENCE [LARGE SCALE GENOMIC DNA]</scope>
    <source>
        <strain evidence="2 3">B18</strain>
    </source>
</reference>
<dbReference type="Proteomes" id="UP000183530">
    <property type="component" value="Chromosome"/>
</dbReference>
<evidence type="ECO:0000313" key="2">
    <source>
        <dbReference type="EMBL" id="APF41099.1"/>
    </source>
</evidence>
<dbReference type="EMBL" id="CP018135">
    <property type="protein sequence ID" value="APF41099.1"/>
    <property type="molecule type" value="Genomic_DNA"/>
</dbReference>
<sequence>MKKTFVKAAVSASLVGALAFTGASSAQASVGVPAAATVSIQASTSTPIAATSSLSAASTLALGGASSSSGNLVTLPPADKSGQASIQALPALAIRVAVRAALEAIKRISYATYTRVIGAVKVGKTHFVNYFNNTLKPWLKARGIAILDGVSGAVVFEVIRWIIGF</sequence>
<gene>
    <name evidence="2" type="ORF">BHE16_08930</name>
</gene>
<evidence type="ECO:0000313" key="3">
    <source>
        <dbReference type="Proteomes" id="UP000183530"/>
    </source>
</evidence>
<dbReference type="KEGG" id="nae:BHE16_08930"/>
<dbReference type="RefSeq" id="WP_071894570.1">
    <property type="nucleotide sequence ID" value="NZ_CP018135.1"/>
</dbReference>
<accession>A0A1L2ZPN7</accession>
<protein>
    <submittedName>
        <fullName evidence="2">Uncharacterized protein</fullName>
    </submittedName>
</protein>
<keyword evidence="3" id="KW-1185">Reference proteome</keyword>
<evidence type="ECO:0000256" key="1">
    <source>
        <dbReference type="SAM" id="SignalP"/>
    </source>
</evidence>
<dbReference type="AlphaFoldDB" id="A0A1L2ZPN7"/>
<name>A0A1L2ZPN7_9MICC</name>
<proteinExistence type="predicted"/>
<feature type="chain" id="PRO_5012385613" evidence="1">
    <location>
        <begin position="29"/>
        <end position="165"/>
    </location>
</feature>
<keyword evidence="1" id="KW-0732">Signal</keyword>
<organism evidence="2 3">
    <name type="scientific">Neomicrococcus aestuarii</name>
    <dbReference type="NCBI Taxonomy" id="556325"/>
    <lineage>
        <taxon>Bacteria</taxon>
        <taxon>Bacillati</taxon>
        <taxon>Actinomycetota</taxon>
        <taxon>Actinomycetes</taxon>
        <taxon>Micrococcales</taxon>
        <taxon>Micrococcaceae</taxon>
        <taxon>Neomicrococcus</taxon>
    </lineage>
</organism>